<name>A0ABD6BTK5_9EURY</name>
<keyword evidence="2" id="KW-1185">Reference proteome</keyword>
<reference evidence="1 2" key="1">
    <citation type="journal article" date="2019" name="Int. J. Syst. Evol. Microbiol.">
        <title>The Global Catalogue of Microorganisms (GCM) 10K type strain sequencing project: providing services to taxonomists for standard genome sequencing and annotation.</title>
        <authorList>
            <consortium name="The Broad Institute Genomics Platform"/>
            <consortium name="The Broad Institute Genome Sequencing Center for Infectious Disease"/>
            <person name="Wu L."/>
            <person name="Ma J."/>
        </authorList>
    </citation>
    <scope>NUCLEOTIDE SEQUENCE [LARGE SCALE GENOMIC DNA]</scope>
    <source>
        <strain evidence="1 2">CGMCC 1.12859</strain>
    </source>
</reference>
<dbReference type="RefSeq" id="WP_267648162.1">
    <property type="nucleotide sequence ID" value="NZ_JANHGR010000003.1"/>
</dbReference>
<evidence type="ECO:0008006" key="3">
    <source>
        <dbReference type="Google" id="ProtNLM"/>
    </source>
</evidence>
<evidence type="ECO:0000313" key="2">
    <source>
        <dbReference type="Proteomes" id="UP001597139"/>
    </source>
</evidence>
<dbReference type="EMBL" id="JBHUCZ010000012">
    <property type="protein sequence ID" value="MFD1568416.1"/>
    <property type="molecule type" value="Genomic_DNA"/>
</dbReference>
<dbReference type="InterPro" id="IPR046342">
    <property type="entry name" value="CBS_dom_sf"/>
</dbReference>
<organism evidence="1 2">
    <name type="scientific">Halolamina litorea</name>
    <dbReference type="NCBI Taxonomy" id="1515593"/>
    <lineage>
        <taxon>Archaea</taxon>
        <taxon>Methanobacteriati</taxon>
        <taxon>Methanobacteriota</taxon>
        <taxon>Stenosarchaea group</taxon>
        <taxon>Halobacteria</taxon>
        <taxon>Halobacteriales</taxon>
        <taxon>Haloferacaceae</taxon>
    </lineage>
</organism>
<dbReference type="Proteomes" id="UP001597139">
    <property type="component" value="Unassembled WGS sequence"/>
</dbReference>
<protein>
    <recommendedName>
        <fullName evidence="3">CBS domain-containing protein</fullName>
    </recommendedName>
</protein>
<evidence type="ECO:0000313" key="1">
    <source>
        <dbReference type="EMBL" id="MFD1568416.1"/>
    </source>
</evidence>
<dbReference type="SUPFAM" id="SSF54631">
    <property type="entry name" value="CBS-domain pair"/>
    <property type="match status" value="1"/>
</dbReference>
<proteinExistence type="predicted"/>
<gene>
    <name evidence="1" type="ORF">ACFSAU_13035</name>
</gene>
<dbReference type="AlphaFoldDB" id="A0ABD6BTK5"/>
<sequence length="109" mass="11447">MRGSSTCTAGAIATPDPAGQYASESVKSVAAWLESRDFDTAPVYDGDEPMGYVTDDLLDGVGDDDRPVAELCHPLDVGVIMSPDTGFERLLSALYESRSTAVKAECLGA</sequence>
<comment type="caution">
    <text evidence="1">The sequence shown here is derived from an EMBL/GenBank/DDBJ whole genome shotgun (WGS) entry which is preliminary data.</text>
</comment>
<accession>A0ABD6BTK5</accession>